<dbReference type="FunFam" id="2.40.30.30:FF:000003">
    <property type="entry name" value="Riboflavin biosynthesis protein"/>
    <property type="match status" value="1"/>
</dbReference>
<evidence type="ECO:0000256" key="11">
    <source>
        <dbReference type="ARBA" id="ARBA00022840"/>
    </source>
</evidence>
<dbReference type="NCBIfam" id="TIGR00083">
    <property type="entry name" value="ribF"/>
    <property type="match status" value="1"/>
</dbReference>
<keyword evidence="4 15" id="KW-0285">Flavoprotein</keyword>
<dbReference type="PATRIC" id="fig|667014.3.peg.1095"/>
<keyword evidence="18" id="KW-1185">Reference proteome</keyword>
<dbReference type="UniPathway" id="UPA00277">
    <property type="reaction ID" value="UER00407"/>
</dbReference>
<dbReference type="GO" id="GO:0008531">
    <property type="term" value="F:riboflavin kinase activity"/>
    <property type="evidence" value="ECO:0007669"/>
    <property type="project" value="UniProtKB-UniRule"/>
</dbReference>
<dbReference type="PANTHER" id="PTHR22749:SF6">
    <property type="entry name" value="RIBOFLAVIN KINASE"/>
    <property type="match status" value="1"/>
</dbReference>
<dbReference type="eggNOG" id="COG0196">
    <property type="taxonomic scope" value="Bacteria"/>
</dbReference>
<comment type="catalytic activity">
    <reaction evidence="14 15">
        <text>FMN + ATP + H(+) = FAD + diphosphate</text>
        <dbReference type="Rhea" id="RHEA:17237"/>
        <dbReference type="ChEBI" id="CHEBI:15378"/>
        <dbReference type="ChEBI" id="CHEBI:30616"/>
        <dbReference type="ChEBI" id="CHEBI:33019"/>
        <dbReference type="ChEBI" id="CHEBI:57692"/>
        <dbReference type="ChEBI" id="CHEBI:58210"/>
        <dbReference type="EC" id="2.7.7.2"/>
    </reaction>
</comment>
<evidence type="ECO:0000256" key="3">
    <source>
        <dbReference type="ARBA" id="ARBA00005201"/>
    </source>
</evidence>
<dbReference type="InParanoid" id="F8ADX2"/>
<name>F8ADX2_THEID</name>
<dbReference type="FunFam" id="3.40.50.620:FF:000021">
    <property type="entry name" value="Riboflavin biosynthesis protein"/>
    <property type="match status" value="1"/>
</dbReference>
<dbReference type="GO" id="GO:0009398">
    <property type="term" value="P:FMN biosynthetic process"/>
    <property type="evidence" value="ECO:0007669"/>
    <property type="project" value="UniProtKB-UniRule"/>
</dbReference>
<keyword evidence="11 15" id="KW-0067">ATP-binding</keyword>
<protein>
    <recommendedName>
        <fullName evidence="15">Riboflavin biosynthesis protein</fullName>
    </recommendedName>
    <domain>
        <recommendedName>
            <fullName evidence="15">Riboflavin kinase</fullName>
            <ecNumber evidence="15">2.7.1.26</ecNumber>
        </recommendedName>
        <alternativeName>
            <fullName evidence="15">Flavokinase</fullName>
        </alternativeName>
    </domain>
    <domain>
        <recommendedName>
            <fullName evidence="15">FMN adenylyltransferase</fullName>
            <ecNumber evidence="15">2.7.7.2</ecNumber>
        </recommendedName>
        <alternativeName>
            <fullName evidence="15">FAD pyrophosphorylase</fullName>
        </alternativeName>
        <alternativeName>
            <fullName evidence="15">FAD synthase</fullName>
        </alternativeName>
    </domain>
</protein>
<comment type="pathway">
    <text evidence="3 15">Cofactor biosynthesis; FMN biosynthesis; FMN from riboflavin (ATP route): step 1/1.</text>
</comment>
<evidence type="ECO:0000256" key="4">
    <source>
        <dbReference type="ARBA" id="ARBA00022630"/>
    </source>
</evidence>
<dbReference type="InterPro" id="IPR014729">
    <property type="entry name" value="Rossmann-like_a/b/a_fold"/>
</dbReference>
<dbReference type="Pfam" id="PF01687">
    <property type="entry name" value="Flavokinase"/>
    <property type="match status" value="1"/>
</dbReference>
<dbReference type="SMART" id="SM00904">
    <property type="entry name" value="Flavokinase"/>
    <property type="match status" value="1"/>
</dbReference>
<dbReference type="GO" id="GO:0009231">
    <property type="term" value="P:riboflavin biosynthetic process"/>
    <property type="evidence" value="ECO:0007669"/>
    <property type="project" value="InterPro"/>
</dbReference>
<dbReference type="EC" id="2.7.7.2" evidence="15"/>
<evidence type="ECO:0000256" key="1">
    <source>
        <dbReference type="ARBA" id="ARBA00002121"/>
    </source>
</evidence>
<comment type="function">
    <text evidence="1">Catalyzes the phosphorylation of riboflavin to FMN followed by the adenylation of FMN to FAD.</text>
</comment>
<dbReference type="NCBIfam" id="NF004162">
    <property type="entry name" value="PRK05627.1-5"/>
    <property type="match status" value="1"/>
</dbReference>
<dbReference type="InterPro" id="IPR015864">
    <property type="entry name" value="FAD_synthase"/>
</dbReference>
<reference evidence="18" key="1">
    <citation type="submission" date="2011-04" db="EMBL/GenBank/DDBJ databases">
        <title>The complete genome of Thermodesulfatator indicus DSM 15286.</title>
        <authorList>
            <person name="Lucas S."/>
            <person name="Copeland A."/>
            <person name="Lapidus A."/>
            <person name="Bruce D."/>
            <person name="Goodwin L."/>
            <person name="Pitluck S."/>
            <person name="Peters L."/>
            <person name="Kyrpides N."/>
            <person name="Mavromatis K."/>
            <person name="Pagani I."/>
            <person name="Ivanova N."/>
            <person name="Saunders L."/>
            <person name="Detter J.C."/>
            <person name="Tapia R."/>
            <person name="Han C."/>
            <person name="Land M."/>
            <person name="Hauser L."/>
            <person name="Markowitz V."/>
            <person name="Cheng J.-F."/>
            <person name="Hugenholtz P."/>
            <person name="Woyke T."/>
            <person name="Wu D."/>
            <person name="Spring S."/>
            <person name="Schroeder M."/>
            <person name="Brambilla E."/>
            <person name="Klenk H.-P."/>
            <person name="Eisen J.A."/>
        </authorList>
    </citation>
    <scope>NUCLEOTIDE SEQUENCE [LARGE SCALE GENOMIC DNA]</scope>
    <source>
        <strain evidence="18">DSM 15286 / JCM 11887 / CIR29812</strain>
    </source>
</reference>
<dbReference type="InterPro" id="IPR023468">
    <property type="entry name" value="Riboflavin_kinase"/>
</dbReference>
<comment type="catalytic activity">
    <reaction evidence="13 15">
        <text>riboflavin + ATP = FMN + ADP + H(+)</text>
        <dbReference type="Rhea" id="RHEA:14357"/>
        <dbReference type="ChEBI" id="CHEBI:15378"/>
        <dbReference type="ChEBI" id="CHEBI:30616"/>
        <dbReference type="ChEBI" id="CHEBI:57986"/>
        <dbReference type="ChEBI" id="CHEBI:58210"/>
        <dbReference type="ChEBI" id="CHEBI:456216"/>
        <dbReference type="EC" id="2.7.1.26"/>
    </reaction>
</comment>
<organism evidence="17 18">
    <name type="scientific">Thermodesulfatator indicus (strain DSM 15286 / JCM 11887 / CIR29812)</name>
    <dbReference type="NCBI Taxonomy" id="667014"/>
    <lineage>
        <taxon>Bacteria</taxon>
        <taxon>Pseudomonadati</taxon>
        <taxon>Thermodesulfobacteriota</taxon>
        <taxon>Thermodesulfobacteria</taxon>
        <taxon>Thermodesulfobacteriales</taxon>
        <taxon>Thermodesulfatatoraceae</taxon>
        <taxon>Thermodesulfatator</taxon>
    </lineage>
</organism>
<dbReference type="GO" id="GO:0005524">
    <property type="term" value="F:ATP binding"/>
    <property type="evidence" value="ECO:0007669"/>
    <property type="project" value="UniProtKB-UniRule"/>
</dbReference>
<evidence type="ECO:0000256" key="5">
    <source>
        <dbReference type="ARBA" id="ARBA00022643"/>
    </source>
</evidence>
<comment type="pathway">
    <text evidence="2 15">Cofactor biosynthesis; FAD biosynthesis; FAD from FMN: step 1/1.</text>
</comment>
<feature type="domain" description="Riboflavin kinase" evidence="16">
    <location>
        <begin position="182"/>
        <end position="307"/>
    </location>
</feature>
<dbReference type="FunCoup" id="F8ADX2">
    <property type="interactions" value="372"/>
</dbReference>
<evidence type="ECO:0000256" key="10">
    <source>
        <dbReference type="ARBA" id="ARBA00022827"/>
    </source>
</evidence>
<dbReference type="KEGG" id="tid:Thein_1066"/>
<dbReference type="RefSeq" id="WP_013907679.1">
    <property type="nucleotide sequence ID" value="NC_015681.1"/>
</dbReference>
<keyword evidence="7 15" id="KW-0548">Nucleotidyltransferase</keyword>
<evidence type="ECO:0000256" key="9">
    <source>
        <dbReference type="ARBA" id="ARBA00022777"/>
    </source>
</evidence>
<gene>
    <name evidence="17" type="ordered locus">Thein_1066</name>
</gene>
<evidence type="ECO:0000256" key="2">
    <source>
        <dbReference type="ARBA" id="ARBA00004726"/>
    </source>
</evidence>
<evidence type="ECO:0000313" key="18">
    <source>
        <dbReference type="Proteomes" id="UP000006793"/>
    </source>
</evidence>
<evidence type="ECO:0000256" key="15">
    <source>
        <dbReference type="PIRNR" id="PIRNR004491"/>
    </source>
</evidence>
<evidence type="ECO:0000256" key="6">
    <source>
        <dbReference type="ARBA" id="ARBA00022679"/>
    </source>
</evidence>
<dbReference type="Pfam" id="PF06574">
    <property type="entry name" value="FAD_syn"/>
    <property type="match status" value="1"/>
</dbReference>
<dbReference type="InterPro" id="IPR002606">
    <property type="entry name" value="Riboflavin_kinase_bac"/>
</dbReference>
<dbReference type="PaxDb" id="667014-Thein_1066"/>
<evidence type="ECO:0000256" key="7">
    <source>
        <dbReference type="ARBA" id="ARBA00022695"/>
    </source>
</evidence>
<keyword evidence="10 15" id="KW-0274">FAD</keyword>
<reference evidence="17 18" key="2">
    <citation type="journal article" date="2012" name="Stand. Genomic Sci.">
        <title>Complete genome sequence of the thermophilic sulfate-reducing ocean bacterium Thermodesulfatator indicus type strain (CIR29812(T)).</title>
        <authorList>
            <person name="Anderson I."/>
            <person name="Saunders E."/>
            <person name="Lapidus A."/>
            <person name="Nolan M."/>
            <person name="Lucas S."/>
            <person name="Tice H."/>
            <person name="Del Rio T.G."/>
            <person name="Cheng J.F."/>
            <person name="Han C."/>
            <person name="Tapia R."/>
            <person name="Goodwin L.A."/>
            <person name="Pitluck S."/>
            <person name="Liolios K."/>
            <person name="Mavromatis K."/>
            <person name="Pagani I."/>
            <person name="Ivanova N."/>
            <person name="Mikhailova N."/>
            <person name="Pati A."/>
            <person name="Chen A."/>
            <person name="Palaniappan K."/>
            <person name="Land M."/>
            <person name="Hauser L."/>
            <person name="Jeffries C.D."/>
            <person name="Chang Y.J."/>
            <person name="Brambilla E.M."/>
            <person name="Rohde M."/>
            <person name="Spring S."/>
            <person name="Goker M."/>
            <person name="Detter J.C."/>
            <person name="Woyke T."/>
            <person name="Bristow J."/>
            <person name="Eisen J.A."/>
            <person name="Markowitz V."/>
            <person name="Hugenholtz P."/>
            <person name="Kyrpides N.C."/>
            <person name="Klenk H.P."/>
        </authorList>
    </citation>
    <scope>NUCLEOTIDE SEQUENCE [LARGE SCALE GENOMIC DNA]</scope>
    <source>
        <strain evidence="18">DSM 15286 / JCM 11887 / CIR29812</strain>
    </source>
</reference>
<dbReference type="EC" id="2.7.1.26" evidence="15"/>
<dbReference type="Gene3D" id="2.40.30.30">
    <property type="entry name" value="Riboflavin kinase-like"/>
    <property type="match status" value="1"/>
</dbReference>
<dbReference type="Proteomes" id="UP000006793">
    <property type="component" value="Chromosome"/>
</dbReference>
<keyword evidence="5 15" id="KW-0288">FMN</keyword>
<evidence type="ECO:0000259" key="16">
    <source>
        <dbReference type="SMART" id="SM00904"/>
    </source>
</evidence>
<proteinExistence type="inferred from homology"/>
<dbReference type="InterPro" id="IPR015865">
    <property type="entry name" value="Riboflavin_kinase_bac/euk"/>
</dbReference>
<dbReference type="CDD" id="cd02064">
    <property type="entry name" value="FAD_synthetase_N"/>
    <property type="match status" value="1"/>
</dbReference>
<dbReference type="NCBIfam" id="NF004160">
    <property type="entry name" value="PRK05627.1-3"/>
    <property type="match status" value="1"/>
</dbReference>
<accession>F8ADX2</accession>
<keyword evidence="9 15" id="KW-0418">Kinase</keyword>
<dbReference type="AlphaFoldDB" id="F8ADX2"/>
<keyword evidence="12" id="KW-0511">Multifunctional enzyme</keyword>
<evidence type="ECO:0000256" key="13">
    <source>
        <dbReference type="ARBA" id="ARBA00047880"/>
    </source>
</evidence>
<sequence length="310" mass="35036">MEILKKENLPLKVPYSVATIGNFDGVHLGHQVLFRETVKRARANNGKAIAITFHPHPLQVLRPEKAIKLICTLEQKIKLIEKAELDYLLLLEFTPELASLEPEEFAYEIFVKGLGIKELVVGYDYRFGKKRRGDTEFLKVIGRRYGFEVTVIPPQKIDGLTISSTLIRQLINDGDVALAAKLLGRYYKICGRVIPGRGRGQKLLGFPTANLKLSREKLLPKKGVYAVWVYFDGKNHPGVMNLGFNPTFGNNYLSAEVHIFDFSGNLYGKDICLSFVKRLRDEKKFASPEDLAAQIKEDCQKAREILKTAN</sequence>
<evidence type="ECO:0000256" key="12">
    <source>
        <dbReference type="ARBA" id="ARBA00023268"/>
    </source>
</evidence>
<dbReference type="HOGENOM" id="CLU_048437_0_2_0"/>
<evidence type="ECO:0000256" key="8">
    <source>
        <dbReference type="ARBA" id="ARBA00022741"/>
    </source>
</evidence>
<dbReference type="STRING" id="667014.Thein_1066"/>
<dbReference type="InterPro" id="IPR023465">
    <property type="entry name" value="Riboflavin_kinase_dom_sf"/>
</dbReference>
<dbReference type="EMBL" id="CP002683">
    <property type="protein sequence ID" value="AEH44937.1"/>
    <property type="molecule type" value="Genomic_DNA"/>
</dbReference>
<dbReference type="OrthoDB" id="9803667at2"/>
<evidence type="ECO:0000313" key="17">
    <source>
        <dbReference type="EMBL" id="AEH44937.1"/>
    </source>
</evidence>
<dbReference type="PIRSF" id="PIRSF004491">
    <property type="entry name" value="FAD_Synth"/>
    <property type="match status" value="1"/>
</dbReference>
<dbReference type="GO" id="GO:0006747">
    <property type="term" value="P:FAD biosynthetic process"/>
    <property type="evidence" value="ECO:0007669"/>
    <property type="project" value="UniProtKB-UniRule"/>
</dbReference>
<dbReference type="Gene3D" id="3.40.50.620">
    <property type="entry name" value="HUPs"/>
    <property type="match status" value="1"/>
</dbReference>
<keyword evidence="8 15" id="KW-0547">Nucleotide-binding</keyword>
<dbReference type="GO" id="GO:0003919">
    <property type="term" value="F:FMN adenylyltransferase activity"/>
    <property type="evidence" value="ECO:0007669"/>
    <property type="project" value="UniProtKB-UniRule"/>
</dbReference>
<keyword evidence="6 15" id="KW-0808">Transferase</keyword>
<evidence type="ECO:0000256" key="14">
    <source>
        <dbReference type="ARBA" id="ARBA00049494"/>
    </source>
</evidence>
<dbReference type="SUPFAM" id="SSF82114">
    <property type="entry name" value="Riboflavin kinase-like"/>
    <property type="match status" value="1"/>
</dbReference>
<dbReference type="SUPFAM" id="SSF52374">
    <property type="entry name" value="Nucleotidylyl transferase"/>
    <property type="match status" value="1"/>
</dbReference>
<dbReference type="PANTHER" id="PTHR22749">
    <property type="entry name" value="RIBOFLAVIN KINASE/FMN ADENYLYLTRANSFERASE"/>
    <property type="match status" value="1"/>
</dbReference>
<dbReference type="UniPathway" id="UPA00276">
    <property type="reaction ID" value="UER00406"/>
</dbReference>
<comment type="similarity">
    <text evidence="15">Belongs to the ribF family.</text>
</comment>